<dbReference type="AlphaFoldDB" id="A0A1J1LTV5"/>
<name>A0A1J1LTV5_9CYAN</name>
<evidence type="ECO:0000313" key="1">
    <source>
        <dbReference type="EMBL" id="CUR36035.1"/>
    </source>
</evidence>
<protein>
    <submittedName>
        <fullName evidence="1">Uncharacterized protein</fullName>
    </submittedName>
</protein>
<accession>A0A1J1LTV5</accession>
<dbReference type="EMBL" id="CZDF01000188">
    <property type="protein sequence ID" value="CUR36035.1"/>
    <property type="molecule type" value="Genomic_DNA"/>
</dbReference>
<sequence>MKHSHLGRVQYRNSSIEPTENFNQVYSLKSLLGFSAKIIICLNLSL</sequence>
<reference evidence="2" key="1">
    <citation type="submission" date="2015-10" db="EMBL/GenBank/DDBJ databases">
        <authorList>
            <person name="Regsiter A."/>
            <person name="william w."/>
        </authorList>
    </citation>
    <scope>NUCLEOTIDE SEQUENCE [LARGE SCALE GENOMIC DNA]</scope>
</reference>
<proteinExistence type="predicted"/>
<dbReference type="Proteomes" id="UP000184315">
    <property type="component" value="Unassembled WGS sequence"/>
</dbReference>
<keyword evidence="2" id="KW-1185">Reference proteome</keyword>
<evidence type="ECO:0000313" key="2">
    <source>
        <dbReference type="Proteomes" id="UP000184315"/>
    </source>
</evidence>
<gene>
    <name evidence="1" type="ORF">PL921480145</name>
</gene>
<organism evidence="1 2">
    <name type="scientific">Planktothrix tepida PCC 9214</name>
    <dbReference type="NCBI Taxonomy" id="671072"/>
    <lineage>
        <taxon>Bacteria</taxon>
        <taxon>Bacillati</taxon>
        <taxon>Cyanobacteriota</taxon>
        <taxon>Cyanophyceae</taxon>
        <taxon>Oscillatoriophycideae</taxon>
        <taxon>Oscillatoriales</taxon>
        <taxon>Microcoleaceae</taxon>
        <taxon>Planktothrix</taxon>
    </lineage>
</organism>